<organism evidence="2 3">
    <name type="scientific">Magnetovibrio blakemorei</name>
    <dbReference type="NCBI Taxonomy" id="28181"/>
    <lineage>
        <taxon>Bacteria</taxon>
        <taxon>Pseudomonadati</taxon>
        <taxon>Pseudomonadota</taxon>
        <taxon>Alphaproteobacteria</taxon>
        <taxon>Rhodospirillales</taxon>
        <taxon>Magnetovibrionaceae</taxon>
        <taxon>Magnetovibrio</taxon>
    </lineage>
</organism>
<dbReference type="InterPro" id="IPR012337">
    <property type="entry name" value="RNaseH-like_sf"/>
</dbReference>
<feature type="domain" description="Exonuclease" evidence="1">
    <location>
        <begin position="24"/>
        <end position="195"/>
    </location>
</feature>
<dbReference type="SUPFAM" id="SSF53098">
    <property type="entry name" value="Ribonuclease H-like"/>
    <property type="match status" value="1"/>
</dbReference>
<keyword evidence="3" id="KW-1185">Reference proteome</keyword>
<dbReference type="EMBL" id="MCGG01000083">
    <property type="protein sequence ID" value="OEJ63840.1"/>
    <property type="molecule type" value="Genomic_DNA"/>
</dbReference>
<accession>A0A1E5Q3H5</accession>
<dbReference type="GO" id="GO:0004527">
    <property type="term" value="F:exonuclease activity"/>
    <property type="evidence" value="ECO:0007669"/>
    <property type="project" value="UniProtKB-ARBA"/>
</dbReference>
<dbReference type="PANTHER" id="PTHR23044">
    <property type="entry name" value="3'-5' EXONUCLEASE ERI1-RELATED"/>
    <property type="match status" value="1"/>
</dbReference>
<dbReference type="Pfam" id="PF00929">
    <property type="entry name" value="RNase_T"/>
    <property type="match status" value="1"/>
</dbReference>
<protein>
    <recommendedName>
        <fullName evidence="1">Exonuclease domain-containing protein</fullName>
    </recommendedName>
</protein>
<proteinExistence type="predicted"/>
<evidence type="ECO:0000259" key="1">
    <source>
        <dbReference type="Pfam" id="PF00929"/>
    </source>
</evidence>
<sequence>MPTLGLPLDSHLRSWPHNGIIGILDLEYTAWQGSAQHKWSRPMEWREIVQIGFLLVDAGAQFQECGAVEFLVNPQFNPILSDYFVELTGITQDSLKKEGLKLSDTLKTLSNIGKSATSIIFNGSDGEVLRENCQLFDCKMPWNKQILFNFRPLLADTLQHNAESLVSSDLPRLARTHVEGRAHSALHDCRAIAAALSAWRQEGKL</sequence>
<dbReference type="InterPro" id="IPR051274">
    <property type="entry name" value="3-5_Exoribonuclease"/>
</dbReference>
<dbReference type="InterPro" id="IPR036397">
    <property type="entry name" value="RNaseH_sf"/>
</dbReference>
<dbReference type="GO" id="GO:0003676">
    <property type="term" value="F:nucleic acid binding"/>
    <property type="evidence" value="ECO:0007669"/>
    <property type="project" value="InterPro"/>
</dbReference>
<dbReference type="PANTHER" id="PTHR23044:SF61">
    <property type="entry name" value="3'-5' EXORIBONUCLEASE 1-RELATED"/>
    <property type="match status" value="1"/>
</dbReference>
<dbReference type="OrthoDB" id="7362525at2"/>
<dbReference type="GO" id="GO:0006259">
    <property type="term" value="P:DNA metabolic process"/>
    <property type="evidence" value="ECO:0007669"/>
    <property type="project" value="UniProtKB-ARBA"/>
</dbReference>
<dbReference type="AlphaFoldDB" id="A0A1E5Q3H5"/>
<dbReference type="RefSeq" id="WP_069959527.1">
    <property type="nucleotide sequence ID" value="NZ_MCGG01000083.1"/>
</dbReference>
<reference evidence="3" key="1">
    <citation type="submission" date="2016-07" db="EMBL/GenBank/DDBJ databases">
        <authorList>
            <person name="Florea S."/>
            <person name="Webb J.S."/>
            <person name="Jaromczyk J."/>
            <person name="Schardl C.L."/>
        </authorList>
    </citation>
    <scope>NUCLEOTIDE SEQUENCE [LARGE SCALE GENOMIC DNA]</scope>
    <source>
        <strain evidence="3">MV-1</strain>
    </source>
</reference>
<evidence type="ECO:0000313" key="3">
    <source>
        <dbReference type="Proteomes" id="UP000095347"/>
    </source>
</evidence>
<dbReference type="Proteomes" id="UP000095347">
    <property type="component" value="Unassembled WGS sequence"/>
</dbReference>
<dbReference type="STRING" id="28181.BEN30_17210"/>
<comment type="caution">
    <text evidence="2">The sequence shown here is derived from an EMBL/GenBank/DDBJ whole genome shotgun (WGS) entry which is preliminary data.</text>
</comment>
<dbReference type="InterPro" id="IPR013520">
    <property type="entry name" value="Ribonucl_H"/>
</dbReference>
<dbReference type="Gene3D" id="3.30.420.10">
    <property type="entry name" value="Ribonuclease H-like superfamily/Ribonuclease H"/>
    <property type="match status" value="1"/>
</dbReference>
<evidence type="ECO:0000313" key="2">
    <source>
        <dbReference type="EMBL" id="OEJ63840.1"/>
    </source>
</evidence>
<name>A0A1E5Q3H5_9PROT</name>
<gene>
    <name evidence="2" type="ORF">BEN30_17210</name>
</gene>